<dbReference type="RefSeq" id="WP_280616688.1">
    <property type="nucleotide sequence ID" value="NZ_JAROYP010000005.1"/>
</dbReference>
<dbReference type="CDD" id="cd00093">
    <property type="entry name" value="HTH_XRE"/>
    <property type="match status" value="1"/>
</dbReference>
<reference evidence="2" key="1">
    <citation type="submission" date="2023-03" db="EMBL/GenBank/DDBJ databases">
        <title>Bacterial isolates from washroom surfaces on a university campus.</title>
        <authorList>
            <person name="Holman D.B."/>
            <person name="Gzyl K.E."/>
            <person name="Taheri A.E."/>
        </authorList>
    </citation>
    <scope>NUCLEOTIDE SEQUENCE</scope>
    <source>
        <strain evidence="2">RD03</strain>
    </source>
</reference>
<dbReference type="Proteomes" id="UP001159179">
    <property type="component" value="Unassembled WGS sequence"/>
</dbReference>
<evidence type="ECO:0000256" key="1">
    <source>
        <dbReference type="SAM" id="MobiDB-lite"/>
    </source>
</evidence>
<proteinExistence type="predicted"/>
<organism evidence="2 3">
    <name type="scientific">Heyndrickxia oleronia</name>
    <dbReference type="NCBI Taxonomy" id="38875"/>
    <lineage>
        <taxon>Bacteria</taxon>
        <taxon>Bacillati</taxon>
        <taxon>Bacillota</taxon>
        <taxon>Bacilli</taxon>
        <taxon>Bacillales</taxon>
        <taxon>Bacillaceae</taxon>
        <taxon>Heyndrickxia</taxon>
    </lineage>
</organism>
<protein>
    <submittedName>
        <fullName evidence="2">Helix-turn-helix transcriptional regulator</fullName>
    </submittedName>
</protein>
<gene>
    <name evidence="2" type="ORF">P5X88_11045</name>
</gene>
<dbReference type="EMBL" id="JAROYP010000005">
    <property type="protein sequence ID" value="MDH5161478.1"/>
    <property type="molecule type" value="Genomic_DNA"/>
</dbReference>
<dbReference type="InterPro" id="IPR010982">
    <property type="entry name" value="Lambda_DNA-bd_dom_sf"/>
</dbReference>
<dbReference type="GO" id="GO:0003677">
    <property type="term" value="F:DNA binding"/>
    <property type="evidence" value="ECO:0007669"/>
    <property type="project" value="InterPro"/>
</dbReference>
<comment type="caution">
    <text evidence="2">The sequence shown here is derived from an EMBL/GenBank/DDBJ whole genome shotgun (WGS) entry which is preliminary data.</text>
</comment>
<name>A0AAW6STD4_9BACI</name>
<evidence type="ECO:0000313" key="2">
    <source>
        <dbReference type="EMBL" id="MDH5161478.1"/>
    </source>
</evidence>
<dbReference type="InterPro" id="IPR001387">
    <property type="entry name" value="Cro/C1-type_HTH"/>
</dbReference>
<evidence type="ECO:0000313" key="3">
    <source>
        <dbReference type="Proteomes" id="UP001159179"/>
    </source>
</evidence>
<dbReference type="AlphaFoldDB" id="A0AAW6STD4"/>
<accession>A0AAW6STD4</accession>
<feature type="region of interest" description="Disordered" evidence="1">
    <location>
        <begin position="65"/>
        <end position="84"/>
    </location>
</feature>
<sequence length="84" mass="9961">MQHRNLRAEMAREGITMVDLANFLNVRYATVNEKVNGKYRFYYDEALKIKNRFFPNQSLEYLFANDDSQSNTKESESHDYSAVR</sequence>
<feature type="compositionally biased region" description="Basic and acidic residues" evidence="1">
    <location>
        <begin position="73"/>
        <end position="84"/>
    </location>
</feature>
<dbReference type="SUPFAM" id="SSF47413">
    <property type="entry name" value="lambda repressor-like DNA-binding domains"/>
    <property type="match status" value="1"/>
</dbReference>